<dbReference type="InterPro" id="IPR040758">
    <property type="entry name" value="PrmC_N"/>
</dbReference>
<evidence type="ECO:0000256" key="3">
    <source>
        <dbReference type="ARBA" id="ARBA00022691"/>
    </source>
</evidence>
<dbReference type="Proteomes" id="UP001163726">
    <property type="component" value="Chromosome"/>
</dbReference>
<dbReference type="GO" id="GO:0102559">
    <property type="term" value="F:peptide chain release factor N(5)-glutamine methyltransferase activity"/>
    <property type="evidence" value="ECO:0007669"/>
    <property type="project" value="UniProtKB-EC"/>
</dbReference>
<dbReference type="InterPro" id="IPR004556">
    <property type="entry name" value="HemK-like"/>
</dbReference>
<dbReference type="GO" id="GO:0032259">
    <property type="term" value="P:methylation"/>
    <property type="evidence" value="ECO:0007669"/>
    <property type="project" value="UniProtKB-KW"/>
</dbReference>
<protein>
    <recommendedName>
        <fullName evidence="5">Release factor glutamine methyltransferase</fullName>
        <shortName evidence="5">RF MTase</shortName>
        <ecNumber evidence="5">2.1.1.297</ecNumber>
    </recommendedName>
    <alternativeName>
        <fullName evidence="5">N5-glutamine methyltransferase PrmC</fullName>
    </alternativeName>
    <alternativeName>
        <fullName evidence="5">Protein-(glutamine-N5) MTase PrmC</fullName>
    </alternativeName>
    <alternativeName>
        <fullName evidence="5">Protein-glutamine N-methyltransferase PrmC</fullName>
    </alternativeName>
</protein>
<evidence type="ECO:0000259" key="7">
    <source>
        <dbReference type="Pfam" id="PF17827"/>
    </source>
</evidence>
<feature type="domain" description="Methyltransferase small" evidence="6">
    <location>
        <begin position="116"/>
        <end position="204"/>
    </location>
</feature>
<dbReference type="InterPro" id="IPR050320">
    <property type="entry name" value="N5-glutamine_MTase"/>
</dbReference>
<comment type="similarity">
    <text evidence="5">Belongs to the protein N5-glutamine methyltransferase family. PrmC subfamily.</text>
</comment>
<dbReference type="InterPro" id="IPR002052">
    <property type="entry name" value="DNA_methylase_N6_adenine_CS"/>
</dbReference>
<accession>A0ABY7ASI6</accession>
<keyword evidence="9" id="KW-1185">Reference proteome</keyword>
<comment type="catalytic activity">
    <reaction evidence="4 5">
        <text>L-glutaminyl-[peptide chain release factor] + S-adenosyl-L-methionine = N(5)-methyl-L-glutaminyl-[peptide chain release factor] + S-adenosyl-L-homocysteine + H(+)</text>
        <dbReference type="Rhea" id="RHEA:42896"/>
        <dbReference type="Rhea" id="RHEA-COMP:10271"/>
        <dbReference type="Rhea" id="RHEA-COMP:10272"/>
        <dbReference type="ChEBI" id="CHEBI:15378"/>
        <dbReference type="ChEBI" id="CHEBI:30011"/>
        <dbReference type="ChEBI" id="CHEBI:57856"/>
        <dbReference type="ChEBI" id="CHEBI:59789"/>
        <dbReference type="ChEBI" id="CHEBI:61891"/>
        <dbReference type="EC" id="2.1.1.297"/>
    </reaction>
</comment>
<evidence type="ECO:0000256" key="1">
    <source>
        <dbReference type="ARBA" id="ARBA00022603"/>
    </source>
</evidence>
<reference evidence="8" key="1">
    <citation type="submission" date="2022-10" db="EMBL/GenBank/DDBJ databases">
        <title>Catenovulum adriacola sp. nov. isolated in the Harbour of Susak.</title>
        <authorList>
            <person name="Schoch T."/>
            <person name="Reich S.J."/>
            <person name="Stoeferle S."/>
            <person name="Flaiz M."/>
            <person name="Kazda M."/>
            <person name="Riedel C.U."/>
            <person name="Duerre P."/>
        </authorList>
    </citation>
    <scope>NUCLEOTIDE SEQUENCE</scope>
    <source>
        <strain evidence="8">TS8</strain>
    </source>
</reference>
<dbReference type="RefSeq" id="WP_268075805.1">
    <property type="nucleotide sequence ID" value="NZ_CP109965.1"/>
</dbReference>
<evidence type="ECO:0000259" key="6">
    <source>
        <dbReference type="Pfam" id="PF05175"/>
    </source>
</evidence>
<evidence type="ECO:0000313" key="9">
    <source>
        <dbReference type="Proteomes" id="UP001163726"/>
    </source>
</evidence>
<evidence type="ECO:0000256" key="2">
    <source>
        <dbReference type="ARBA" id="ARBA00022679"/>
    </source>
</evidence>
<keyword evidence="2 5" id="KW-0808">Transferase</keyword>
<dbReference type="PANTHER" id="PTHR18895">
    <property type="entry name" value="HEMK METHYLTRANSFERASE"/>
    <property type="match status" value="1"/>
</dbReference>
<evidence type="ECO:0000256" key="5">
    <source>
        <dbReference type="HAMAP-Rule" id="MF_02126"/>
    </source>
</evidence>
<evidence type="ECO:0000313" key="8">
    <source>
        <dbReference type="EMBL" id="WAJ71329.1"/>
    </source>
</evidence>
<dbReference type="PROSITE" id="PS00092">
    <property type="entry name" value="N6_MTASE"/>
    <property type="match status" value="1"/>
</dbReference>
<feature type="binding site" evidence="5">
    <location>
        <position position="150"/>
    </location>
    <ligand>
        <name>S-adenosyl-L-methionine</name>
        <dbReference type="ChEBI" id="CHEBI:59789"/>
    </ligand>
</feature>
<dbReference type="Gene3D" id="3.40.50.150">
    <property type="entry name" value="Vaccinia Virus protein VP39"/>
    <property type="match status" value="1"/>
</dbReference>
<feature type="binding site" evidence="5">
    <location>
        <position position="177"/>
    </location>
    <ligand>
        <name>S-adenosyl-L-methionine</name>
        <dbReference type="ChEBI" id="CHEBI:59789"/>
    </ligand>
</feature>
<dbReference type="PANTHER" id="PTHR18895:SF74">
    <property type="entry name" value="MTRF1L RELEASE FACTOR GLUTAMINE METHYLTRANSFERASE"/>
    <property type="match status" value="1"/>
</dbReference>
<dbReference type="InterPro" id="IPR007848">
    <property type="entry name" value="Small_mtfrase_dom"/>
</dbReference>
<dbReference type="InterPro" id="IPR019874">
    <property type="entry name" value="RF_methyltr_PrmC"/>
</dbReference>
<feature type="binding site" evidence="5">
    <location>
        <begin position="197"/>
        <end position="200"/>
    </location>
    <ligand>
        <name>substrate</name>
    </ligand>
</feature>
<feature type="binding site" evidence="5">
    <location>
        <begin position="127"/>
        <end position="131"/>
    </location>
    <ligand>
        <name>S-adenosyl-L-methionine</name>
        <dbReference type="ChEBI" id="CHEBI:59789"/>
    </ligand>
</feature>
<gene>
    <name evidence="5 8" type="primary">prmC</name>
    <name evidence="8" type="ORF">OLW01_05895</name>
</gene>
<keyword evidence="3 5" id="KW-0949">S-adenosyl-L-methionine</keyword>
<dbReference type="NCBIfam" id="TIGR00536">
    <property type="entry name" value="hemK_fam"/>
    <property type="match status" value="1"/>
</dbReference>
<dbReference type="EMBL" id="CP109965">
    <property type="protein sequence ID" value="WAJ71329.1"/>
    <property type="molecule type" value="Genomic_DNA"/>
</dbReference>
<organism evidence="8 9">
    <name type="scientific">Catenovulum adriaticum</name>
    <dbReference type="NCBI Taxonomy" id="2984846"/>
    <lineage>
        <taxon>Bacteria</taxon>
        <taxon>Pseudomonadati</taxon>
        <taxon>Pseudomonadota</taxon>
        <taxon>Gammaproteobacteria</taxon>
        <taxon>Alteromonadales</taxon>
        <taxon>Alteromonadaceae</taxon>
        <taxon>Catenovulum</taxon>
    </lineage>
</organism>
<sequence>MLIQAPFSIEQVWRQAASLLTESDSAQLDAQLLLLKILNKNDRAYLHTWPEKILTETQILAFEQDLQQRLAGKPVAHILGFKEFWGLELQVNASTLIPRPDTEIVIDTVLNLYQSKLMSQIKVLDLGTGTGAIALAIKSECPQWQVDAVEYSAPAYQLAKSNAERLNLPINVYQGSWFEPLKQGNNSPLKYDLIVSNPPYIDKNDPHLVQGDVRYEPESALIANDNGLSDIKHIIEQSPNYLTKQAWLIIEHGYQQAQAVQSLFNLFPHFKHIQTQPDLSGQPRITFAQFY</sequence>
<comment type="function">
    <text evidence="5">Methylates the class 1 translation termination release factors RF1/PrfA and RF2/PrfB on the glutamine residue of the universally conserved GGQ motif.</text>
</comment>
<evidence type="ECO:0000256" key="4">
    <source>
        <dbReference type="ARBA" id="ARBA00048391"/>
    </source>
</evidence>
<dbReference type="Pfam" id="PF05175">
    <property type="entry name" value="MTS"/>
    <property type="match status" value="1"/>
</dbReference>
<dbReference type="Pfam" id="PF17827">
    <property type="entry name" value="PrmC_N"/>
    <property type="match status" value="1"/>
</dbReference>
<keyword evidence="1 5" id="KW-0489">Methyltransferase</keyword>
<dbReference type="EC" id="2.1.1.297" evidence="5"/>
<dbReference type="NCBIfam" id="TIGR03534">
    <property type="entry name" value="RF_mod_PrmC"/>
    <property type="match status" value="1"/>
</dbReference>
<dbReference type="HAMAP" id="MF_02126">
    <property type="entry name" value="RF_methyltr_PrmC"/>
    <property type="match status" value="1"/>
</dbReference>
<dbReference type="SUPFAM" id="SSF53335">
    <property type="entry name" value="S-adenosyl-L-methionine-dependent methyltransferases"/>
    <property type="match status" value="1"/>
</dbReference>
<name>A0ABY7ASI6_9ALTE</name>
<feature type="domain" description="Release factor glutamine methyltransferase N-terminal" evidence="7">
    <location>
        <begin position="11"/>
        <end position="80"/>
    </location>
</feature>
<dbReference type="InterPro" id="IPR029063">
    <property type="entry name" value="SAM-dependent_MTases_sf"/>
</dbReference>
<dbReference type="CDD" id="cd02440">
    <property type="entry name" value="AdoMet_MTases"/>
    <property type="match status" value="1"/>
</dbReference>
<feature type="binding site" evidence="5">
    <location>
        <position position="197"/>
    </location>
    <ligand>
        <name>S-adenosyl-L-methionine</name>
        <dbReference type="ChEBI" id="CHEBI:59789"/>
    </ligand>
</feature>
<dbReference type="Gene3D" id="1.10.8.10">
    <property type="entry name" value="DNA helicase RuvA subunit, C-terminal domain"/>
    <property type="match status" value="1"/>
</dbReference>
<proteinExistence type="inferred from homology"/>